<proteinExistence type="predicted"/>
<keyword evidence="1" id="KW-0479">Metal-binding</keyword>
<dbReference type="Gene3D" id="3.40.140.10">
    <property type="entry name" value="Cytidine Deaminase, domain 2"/>
    <property type="match status" value="1"/>
</dbReference>
<dbReference type="GO" id="GO:0008270">
    <property type="term" value="F:zinc ion binding"/>
    <property type="evidence" value="ECO:0007669"/>
    <property type="project" value="InterPro"/>
</dbReference>
<dbReference type="PROSITE" id="PS00903">
    <property type="entry name" value="CYT_DCMP_DEAMINASES_1"/>
    <property type="match status" value="1"/>
</dbReference>
<dbReference type="RefSeq" id="WP_207599373.1">
    <property type="nucleotide sequence ID" value="NZ_JAFNJU010000005.1"/>
</dbReference>
<evidence type="ECO:0000313" key="4">
    <source>
        <dbReference type="EMBL" id="MBO1264844.1"/>
    </source>
</evidence>
<dbReference type="InterPro" id="IPR016193">
    <property type="entry name" value="Cytidine_deaminase-like"/>
</dbReference>
<feature type="domain" description="CMP/dCMP-type deaminase" evidence="3">
    <location>
        <begin position="2"/>
        <end position="114"/>
    </location>
</feature>
<dbReference type="PANTHER" id="PTHR11079">
    <property type="entry name" value="CYTOSINE DEAMINASE FAMILY MEMBER"/>
    <property type="match status" value="1"/>
</dbReference>
<accession>A0A939H969</accession>
<dbReference type="GO" id="GO:0006152">
    <property type="term" value="P:purine nucleoside catabolic process"/>
    <property type="evidence" value="ECO:0007669"/>
    <property type="project" value="TreeGrafter"/>
</dbReference>
<protein>
    <submittedName>
        <fullName evidence="4">Nucleoside deaminase</fullName>
    </submittedName>
</protein>
<dbReference type="Pfam" id="PF00383">
    <property type="entry name" value="dCMP_cyt_deam_1"/>
    <property type="match status" value="1"/>
</dbReference>
<dbReference type="Proteomes" id="UP000664218">
    <property type="component" value="Unassembled WGS sequence"/>
</dbReference>
<dbReference type="GO" id="GO:0047974">
    <property type="term" value="F:guanosine deaminase activity"/>
    <property type="evidence" value="ECO:0007669"/>
    <property type="project" value="TreeGrafter"/>
</dbReference>
<evidence type="ECO:0000256" key="1">
    <source>
        <dbReference type="ARBA" id="ARBA00022723"/>
    </source>
</evidence>
<dbReference type="PANTHER" id="PTHR11079:SF161">
    <property type="entry name" value="CMP_DCMP-TYPE DEAMINASE DOMAIN-CONTAINING PROTEIN"/>
    <property type="match status" value="1"/>
</dbReference>
<sequence>MPKHEEFMIEAIRLSVSAVENGNEPFGAVLVKDGEAVYSNENQIFTKTDPTYHGELGLIRSFCQETGITDLSEYVMYSSCEPCFMCSGAMVWSNLGTLYYAASNMDLEEIMGKEGVKCSEIVFTHSHHQPEVHAGLLREESMEVLSAYFGKSQSE</sequence>
<name>A0A939H969_9CLOT</name>
<evidence type="ECO:0000259" key="3">
    <source>
        <dbReference type="PROSITE" id="PS51747"/>
    </source>
</evidence>
<comment type="caution">
    <text evidence="4">The sequence shown here is derived from an EMBL/GenBank/DDBJ whole genome shotgun (WGS) entry which is preliminary data.</text>
</comment>
<dbReference type="SUPFAM" id="SSF53927">
    <property type="entry name" value="Cytidine deaminase-like"/>
    <property type="match status" value="1"/>
</dbReference>
<dbReference type="PROSITE" id="PS51747">
    <property type="entry name" value="CYT_DCMP_DEAMINASES_2"/>
    <property type="match status" value="1"/>
</dbReference>
<keyword evidence="2" id="KW-0862">Zinc</keyword>
<dbReference type="InterPro" id="IPR016192">
    <property type="entry name" value="APOBEC/CMP_deaminase_Zn-bd"/>
</dbReference>
<dbReference type="EMBL" id="JAFNJU010000005">
    <property type="protein sequence ID" value="MBO1264844.1"/>
    <property type="molecule type" value="Genomic_DNA"/>
</dbReference>
<dbReference type="CDD" id="cd01285">
    <property type="entry name" value="nucleoside_deaminase"/>
    <property type="match status" value="1"/>
</dbReference>
<dbReference type="InterPro" id="IPR002125">
    <property type="entry name" value="CMP_dCMP_dom"/>
</dbReference>
<keyword evidence="5" id="KW-1185">Reference proteome</keyword>
<evidence type="ECO:0000256" key="2">
    <source>
        <dbReference type="ARBA" id="ARBA00022833"/>
    </source>
</evidence>
<dbReference type="AlphaFoldDB" id="A0A939H969"/>
<reference evidence="4" key="1">
    <citation type="submission" date="2021-03" db="EMBL/GenBank/DDBJ databases">
        <title>Proteiniclasticum marinus sp. nov., isolated from tidal flat sediment.</title>
        <authorList>
            <person name="Namirimu T."/>
            <person name="Yang J.-A."/>
            <person name="Yang S.-H."/>
            <person name="Kim Y.-J."/>
            <person name="Kwon K.K."/>
        </authorList>
    </citation>
    <scope>NUCLEOTIDE SEQUENCE</scope>
    <source>
        <strain evidence="4">SCR006</strain>
    </source>
</reference>
<evidence type="ECO:0000313" key="5">
    <source>
        <dbReference type="Proteomes" id="UP000664218"/>
    </source>
</evidence>
<organism evidence="4 5">
    <name type="scientific">Proteiniclasticum aestuarii</name>
    <dbReference type="NCBI Taxonomy" id="2817862"/>
    <lineage>
        <taxon>Bacteria</taxon>
        <taxon>Bacillati</taxon>
        <taxon>Bacillota</taxon>
        <taxon>Clostridia</taxon>
        <taxon>Eubacteriales</taxon>
        <taxon>Clostridiaceae</taxon>
        <taxon>Proteiniclasticum</taxon>
    </lineage>
</organism>
<gene>
    <name evidence="4" type="ORF">J3A84_07365</name>
</gene>